<dbReference type="HOGENOM" id="CLU_3347741_0_0_5"/>
<sequence length="37" mass="3991">MIFAPGIPATLSLVIGNVVTIGDGDDRRYRCCLLLLN</sequence>
<dbReference type="AlphaFoldDB" id="G9AHT3"/>
<protein>
    <submittedName>
        <fullName evidence="1">Uncharacterized protein</fullName>
    </submittedName>
</protein>
<evidence type="ECO:0000313" key="2">
    <source>
        <dbReference type="Proteomes" id="UP000007735"/>
    </source>
</evidence>
<organism evidence="1 2">
    <name type="scientific">Sinorhizobium fredii (strain HH103)</name>
    <dbReference type="NCBI Taxonomy" id="1117943"/>
    <lineage>
        <taxon>Bacteria</taxon>
        <taxon>Pseudomonadati</taxon>
        <taxon>Pseudomonadota</taxon>
        <taxon>Alphaproteobacteria</taxon>
        <taxon>Hyphomicrobiales</taxon>
        <taxon>Rhizobiaceae</taxon>
        <taxon>Sinorhizobium/Ensifer group</taxon>
        <taxon>Sinorhizobium</taxon>
    </lineage>
</organism>
<gene>
    <name evidence="1" type="ordered locus">SFHH103_06155</name>
</gene>
<dbReference type="EMBL" id="HE616899">
    <property type="protein sequence ID" value="CCF00615.1"/>
    <property type="molecule type" value="Genomic_DNA"/>
</dbReference>
<name>G9AHT3_SINF1</name>
<proteinExistence type="predicted"/>
<accession>G9AHT3</accession>
<reference evidence="1 2" key="1">
    <citation type="journal article" date="2012" name="J. Bacteriol.">
        <title>Genome sequence of the soybean symbiont Sinorhizobium fredii HH103.</title>
        <authorList>
            <person name="Weidner S."/>
            <person name="Becker A."/>
            <person name="Bonilla I."/>
            <person name="Jaenicke S."/>
            <person name="Lloret J."/>
            <person name="Margaret I."/>
            <person name="Puhler A."/>
            <person name="Ruiz-Sainz J.E."/>
            <person name="Schneiker-Bekel S."/>
            <person name="Szczepanowski R."/>
            <person name="Vinardell J.M."/>
            <person name="Zehner S."/>
            <person name="Gottfert M."/>
        </authorList>
    </citation>
    <scope>NUCLEOTIDE SEQUENCE [LARGE SCALE GENOMIC DNA]</scope>
    <source>
        <strain evidence="1 2">HH103</strain>
        <plasmid evidence="2">pSfHH103e</plasmid>
    </source>
</reference>
<evidence type="ECO:0000313" key="1">
    <source>
        <dbReference type="EMBL" id="CCF00615.1"/>
    </source>
</evidence>
<dbReference type="KEGG" id="sfh:SFHH103_06155"/>
<dbReference type="Proteomes" id="UP000007735">
    <property type="component" value="Plasmid pSfHH103e"/>
</dbReference>
<geneLocation type="plasmid" evidence="1 2">
    <name>pSfHH103e</name>
</geneLocation>
<keyword evidence="1" id="KW-0614">Plasmid</keyword>
<dbReference type="PATRIC" id="fig|380.5.peg.5713"/>